<sequence>MSNKSKAVALSDILRYMADKIEETPDIAENLKIDVKLKQDKPVAMKIDLSGYDTEEKLYNALKKKNIKELKSIIKENKLGKDSSTSKLTTRSDLIKFIIKRVNDRYHKGDSFSRSMPEKE</sequence>
<dbReference type="RefSeq" id="WP_009887556.1">
    <property type="nucleotide sequence ID" value="NZ_CP015363.1"/>
</dbReference>
<dbReference type="AlphaFoldDB" id="A0A1V0N2T2"/>
<dbReference type="GeneID" id="16025703"/>
<keyword evidence="3" id="KW-1185">Reference proteome</keyword>
<evidence type="ECO:0000313" key="2">
    <source>
        <dbReference type="EMBL" id="NOL61073.1"/>
    </source>
</evidence>
<dbReference type="Proteomes" id="UP000546917">
    <property type="component" value="Unassembled WGS sequence"/>
</dbReference>
<gene>
    <name evidence="1" type="ORF">FAD_0500</name>
    <name evidence="2" type="ORF">HLB00_09610</name>
</gene>
<accession>A0A1V0N2T2</accession>
<dbReference type="STRING" id="74969.FAD_0500"/>
<protein>
    <submittedName>
        <fullName evidence="1">Uncharacterized protein</fullName>
    </submittedName>
</protein>
<evidence type="ECO:0000313" key="1">
    <source>
        <dbReference type="EMBL" id="ARD84414.1"/>
    </source>
</evidence>
<organism evidence="1 3">
    <name type="scientific">Ferroplasma acidiphilum</name>
    <dbReference type="NCBI Taxonomy" id="74969"/>
    <lineage>
        <taxon>Archaea</taxon>
        <taxon>Methanobacteriati</taxon>
        <taxon>Thermoplasmatota</taxon>
        <taxon>Thermoplasmata</taxon>
        <taxon>Thermoplasmatales</taxon>
        <taxon>Ferroplasmaceae</taxon>
        <taxon>Ferroplasma</taxon>
    </lineage>
</organism>
<proteinExistence type="predicted"/>
<reference evidence="1 3" key="1">
    <citation type="submission" date="2011-10" db="EMBL/GenBank/DDBJ databases">
        <title>Metabolic and evolutionary patterns in the extreme acidophile Ferroplasma acidiphilum.</title>
        <authorList>
            <person name="Golyshina O.V."/>
            <person name="Kozyavkin S.A."/>
            <person name="Tatusov R.L."/>
            <person name="Slesarev A.I."/>
            <person name="Golyshin P.N."/>
        </authorList>
    </citation>
    <scope>NUCLEOTIDE SEQUENCE [LARGE SCALE GENOMIC DNA]</scope>
    <source>
        <strain evidence="1">Berkeley</strain>
        <strain evidence="3">Y</strain>
    </source>
</reference>
<dbReference type="KEGG" id="fai:FAD_0500"/>
<dbReference type="EMBL" id="CP015363">
    <property type="protein sequence ID" value="ARD84414.1"/>
    <property type="molecule type" value="Genomic_DNA"/>
</dbReference>
<dbReference type="Proteomes" id="UP000192050">
    <property type="component" value="Chromosome"/>
</dbReference>
<evidence type="ECO:0000313" key="4">
    <source>
        <dbReference type="Proteomes" id="UP000546917"/>
    </source>
</evidence>
<dbReference type="EMBL" id="JABGBP010000426">
    <property type="protein sequence ID" value="NOL61073.1"/>
    <property type="molecule type" value="Genomic_DNA"/>
</dbReference>
<name>A0A1V0N2T2_9ARCH</name>
<evidence type="ECO:0000313" key="3">
    <source>
        <dbReference type="Proteomes" id="UP000192050"/>
    </source>
</evidence>
<reference evidence="2 4" key="2">
    <citation type="submission" date="2020-05" db="EMBL/GenBank/DDBJ databases">
        <authorList>
            <person name="Zhang R."/>
        </authorList>
    </citation>
    <scope>NUCLEOTIDE SEQUENCE [LARGE SCALE GENOMIC DNA]</scope>
    <source>
        <strain evidence="2 4">DSM 28986</strain>
    </source>
</reference>